<protein>
    <submittedName>
        <fullName evidence="1">Uncharacterized protein</fullName>
    </submittedName>
</protein>
<dbReference type="EMBL" id="FBWG01000030">
    <property type="protein sequence ID" value="CUX46462.1"/>
    <property type="molecule type" value="Genomic_DNA"/>
</dbReference>
<proteinExistence type="predicted"/>
<sequence>MNRLFRGDFIRRGKGVQVRFLQRNITTNDNFARFSDF</sequence>
<dbReference type="AlphaFoldDB" id="A0A1S7R3P8"/>
<accession>A0A1S7R3P8</accession>
<evidence type="ECO:0000313" key="1">
    <source>
        <dbReference type="EMBL" id="CUX46462.1"/>
    </source>
</evidence>
<dbReference type="Proteomes" id="UP000191987">
    <property type="component" value="Unassembled WGS sequence"/>
</dbReference>
<gene>
    <name evidence="1" type="ORF">AGR7C_Lc120110</name>
</gene>
<name>A0A1S7R3P8_9HYPH</name>
<organism evidence="1 2">
    <name type="scientific">Agrobacterium deltaense Zutra 3/1</name>
    <dbReference type="NCBI Taxonomy" id="1183427"/>
    <lineage>
        <taxon>Bacteria</taxon>
        <taxon>Pseudomonadati</taxon>
        <taxon>Pseudomonadota</taxon>
        <taxon>Alphaproteobacteria</taxon>
        <taxon>Hyphomicrobiales</taxon>
        <taxon>Rhizobiaceae</taxon>
        <taxon>Rhizobium/Agrobacterium group</taxon>
        <taxon>Agrobacterium</taxon>
    </lineage>
</organism>
<reference evidence="1 2" key="1">
    <citation type="submission" date="2016-01" db="EMBL/GenBank/DDBJ databases">
        <authorList>
            <person name="Oliw E.H."/>
        </authorList>
    </citation>
    <scope>NUCLEOTIDE SEQUENCE [LARGE SCALE GENOMIC DNA]</scope>
    <source>
        <strain evidence="1 2">Zutra 3-1</strain>
    </source>
</reference>
<evidence type="ECO:0000313" key="2">
    <source>
        <dbReference type="Proteomes" id="UP000191987"/>
    </source>
</evidence>